<keyword evidence="1" id="KW-1133">Transmembrane helix</keyword>
<feature type="transmembrane region" description="Helical" evidence="1">
    <location>
        <begin position="39"/>
        <end position="61"/>
    </location>
</feature>
<dbReference type="EMBL" id="CP159218">
    <property type="protein sequence ID" value="XCG64446.1"/>
    <property type="molecule type" value="Genomic_DNA"/>
</dbReference>
<evidence type="ECO:0000313" key="2">
    <source>
        <dbReference type="EMBL" id="XCG64446.1"/>
    </source>
</evidence>
<feature type="transmembrane region" description="Helical" evidence="1">
    <location>
        <begin position="111"/>
        <end position="128"/>
    </location>
</feature>
<keyword evidence="1" id="KW-0472">Membrane</keyword>
<feature type="transmembrane region" description="Helical" evidence="1">
    <location>
        <begin position="73"/>
        <end position="91"/>
    </location>
</feature>
<dbReference type="AlphaFoldDB" id="A0AAU8DR05"/>
<feature type="transmembrane region" description="Helical" evidence="1">
    <location>
        <begin position="5"/>
        <end position="27"/>
    </location>
</feature>
<proteinExistence type="predicted"/>
<protein>
    <submittedName>
        <fullName evidence="2">Uncharacterized protein</fullName>
    </submittedName>
</protein>
<reference evidence="2" key="1">
    <citation type="submission" date="2024-05" db="EMBL/GenBank/DDBJ databases">
        <authorList>
            <person name="Cai S.Y."/>
            <person name="Jin L.M."/>
            <person name="Li H.R."/>
        </authorList>
    </citation>
    <scope>NUCLEOTIDE SEQUENCE</scope>
    <source>
        <strain evidence="2">A5-74</strain>
    </source>
</reference>
<sequence length="150" mass="16099">MITRIVLVAVGIGLGVIGLLELIDALAGPADWFSFGKWFLIPPILSDAVIMPAVAVVGWLVLRLPFAARGPAVVGGVISVALLFVGAPFLTRPGLRLDNPTLLDRDYPTGFLVYLVILWAAMLGWWLVRRRGHQPAPSVPVTEGSPLRGQ</sequence>
<organism evidence="2">
    <name type="scientific">Nakamurella sp. A5-74</name>
    <dbReference type="NCBI Taxonomy" id="3158264"/>
    <lineage>
        <taxon>Bacteria</taxon>
        <taxon>Bacillati</taxon>
        <taxon>Actinomycetota</taxon>
        <taxon>Actinomycetes</taxon>
        <taxon>Nakamurellales</taxon>
        <taxon>Nakamurellaceae</taxon>
        <taxon>Nakamurella</taxon>
    </lineage>
</organism>
<name>A0AAU8DR05_9ACTN</name>
<dbReference type="RefSeq" id="WP_353650059.1">
    <property type="nucleotide sequence ID" value="NZ_CP159218.1"/>
</dbReference>
<keyword evidence="1" id="KW-0812">Transmembrane</keyword>
<accession>A0AAU8DR05</accession>
<gene>
    <name evidence="2" type="ORF">ABLG96_03650</name>
</gene>
<evidence type="ECO:0000256" key="1">
    <source>
        <dbReference type="SAM" id="Phobius"/>
    </source>
</evidence>